<evidence type="ECO:0000256" key="2">
    <source>
        <dbReference type="ARBA" id="ARBA00022737"/>
    </source>
</evidence>
<dbReference type="SUPFAM" id="SSF47473">
    <property type="entry name" value="EF-hand"/>
    <property type="match status" value="1"/>
</dbReference>
<dbReference type="GO" id="GO:0005509">
    <property type="term" value="F:calcium ion binding"/>
    <property type="evidence" value="ECO:0007669"/>
    <property type="project" value="InterPro"/>
</dbReference>
<feature type="coiled-coil region" evidence="4">
    <location>
        <begin position="174"/>
        <end position="201"/>
    </location>
</feature>
<feature type="region of interest" description="Disordered" evidence="5">
    <location>
        <begin position="1"/>
        <end position="106"/>
    </location>
</feature>
<dbReference type="InterPro" id="IPR051581">
    <property type="entry name" value="Ca-bind"/>
</dbReference>
<dbReference type="CDD" id="cd00051">
    <property type="entry name" value="EFh"/>
    <property type="match status" value="1"/>
</dbReference>
<protein>
    <submittedName>
        <fullName evidence="7">Calcyphosine 2</fullName>
    </submittedName>
</protein>
<keyword evidence="3" id="KW-0106">Calcium</keyword>
<feature type="compositionally biased region" description="Polar residues" evidence="5">
    <location>
        <begin position="1"/>
        <end position="11"/>
    </location>
</feature>
<evidence type="ECO:0000259" key="6">
    <source>
        <dbReference type="PROSITE" id="PS50222"/>
    </source>
</evidence>
<feature type="compositionally biased region" description="Polar residues" evidence="5">
    <location>
        <begin position="68"/>
        <end position="89"/>
    </location>
</feature>
<dbReference type="InterPro" id="IPR002048">
    <property type="entry name" value="EF_hand_dom"/>
</dbReference>
<feature type="domain" description="EF-hand" evidence="6">
    <location>
        <begin position="411"/>
        <end position="446"/>
    </location>
</feature>
<dbReference type="GeneTree" id="ENSGT00940000159670"/>
<dbReference type="RefSeq" id="XP_028674253.1">
    <property type="nucleotide sequence ID" value="XM_028818420.2"/>
</dbReference>
<evidence type="ECO:0000256" key="5">
    <source>
        <dbReference type="SAM" id="MobiDB-lite"/>
    </source>
</evidence>
<reference evidence="7" key="2">
    <citation type="submission" date="2025-08" db="UniProtKB">
        <authorList>
            <consortium name="Ensembl"/>
        </authorList>
    </citation>
    <scope>IDENTIFICATION</scope>
</reference>
<gene>
    <name evidence="7" type="primary">CAPS2</name>
</gene>
<sequence length="580" mass="65626">MNLTIRGTTATPRRESKAQGWQANSRASRGPRPNDVPELHFGKLGDSEDEDVVYEPLSKSPLRLGPPDSSSTVSWGSPISKTPLTFQNHQPPPWEEKTIPENLPAPSERYKDKYKAYATEMKMNYKQHSQRAKGQNDTQPEPVSQPEQGFVAGECKILPVDDKAFLQQCYTSPSNTFQQNMRKLEAEELAAEKRKQAVVEQIMIDQLSRAVISDPEQNVTLTGQVALSTTGSAPLRFKNRSLHDTKVRTTSALTESLLSNKLRFDARILSRNGRDACRELLGFFFAHDGSLTIYEYRHFGKNRSNALPFIKKGVYSHQHGRKKGAQYQIHDFNVGSNLTFATTDQNLPESIKQKATLTVRITGLDEVAKNTLLAHFPVKNQVLKKQEVEDQRVLRMVQGLIKEKMGNRGVRTITGLGKYFRNLEKSGNGVLQKAELQLALKTFHLDIPNKEFEGVWLILDENEDGQLDYGEFIRGIVGEMSEYRKSFVRKAYVKLDPNKTGSISITDINKFYCVKGHPKVISGDVTEEQLRAAFITTLQEVCKDKSEISYSEFEDFYEGLSIEITEDEDFINILKHSWGI</sequence>
<reference evidence="7" key="3">
    <citation type="submission" date="2025-09" db="UniProtKB">
        <authorList>
            <consortium name="Ensembl"/>
        </authorList>
    </citation>
    <scope>IDENTIFICATION</scope>
</reference>
<keyword evidence="1" id="KW-0479">Metal-binding</keyword>
<dbReference type="Ensembl" id="ENSECRT00000003888.1">
    <property type="protein sequence ID" value="ENSECRP00000003827.1"/>
    <property type="gene ID" value="ENSECRG00000002625.1"/>
</dbReference>
<evidence type="ECO:0000313" key="8">
    <source>
        <dbReference type="Proteomes" id="UP000694620"/>
    </source>
</evidence>
<feature type="region of interest" description="Disordered" evidence="5">
    <location>
        <begin position="126"/>
        <end position="146"/>
    </location>
</feature>
<dbReference type="PROSITE" id="PS00018">
    <property type="entry name" value="EF_HAND_1"/>
    <property type="match status" value="2"/>
</dbReference>
<evidence type="ECO:0000313" key="7">
    <source>
        <dbReference type="Ensembl" id="ENSECRP00000003827.1"/>
    </source>
</evidence>
<feature type="compositionally biased region" description="Basic and acidic residues" evidence="5">
    <location>
        <begin position="35"/>
        <end position="46"/>
    </location>
</feature>
<dbReference type="OrthoDB" id="6280085at2759"/>
<dbReference type="GeneID" id="114664333"/>
<keyword evidence="2" id="KW-0677">Repeat</keyword>
<proteinExistence type="predicted"/>
<keyword evidence="8" id="KW-1185">Reference proteome</keyword>
<dbReference type="AlphaFoldDB" id="A0A8C4RMB9"/>
<dbReference type="PROSITE" id="PS50222">
    <property type="entry name" value="EF_HAND_2"/>
    <property type="match status" value="2"/>
</dbReference>
<feature type="compositionally biased region" description="Polar residues" evidence="5">
    <location>
        <begin position="132"/>
        <end position="146"/>
    </location>
</feature>
<evidence type="ECO:0000256" key="3">
    <source>
        <dbReference type="ARBA" id="ARBA00022837"/>
    </source>
</evidence>
<evidence type="ECO:0000256" key="1">
    <source>
        <dbReference type="ARBA" id="ARBA00022723"/>
    </source>
</evidence>
<keyword evidence="4" id="KW-0175">Coiled coil</keyword>
<dbReference type="Gene3D" id="1.10.238.10">
    <property type="entry name" value="EF-hand"/>
    <property type="match status" value="2"/>
</dbReference>
<dbReference type="PANTHER" id="PTHR34524">
    <property type="entry name" value="CALCYPHOSIN"/>
    <property type="match status" value="1"/>
</dbReference>
<evidence type="ECO:0000256" key="4">
    <source>
        <dbReference type="SAM" id="Coils"/>
    </source>
</evidence>
<name>A0A8C4RMB9_ERPCA</name>
<accession>A0A8C4RMB9</accession>
<dbReference type="PANTHER" id="PTHR34524:SF3">
    <property type="entry name" value="CALCYPHOSIN-2"/>
    <property type="match status" value="1"/>
</dbReference>
<reference evidence="7" key="1">
    <citation type="submission" date="2021-06" db="EMBL/GenBank/DDBJ databases">
        <authorList>
            <consortium name="Wellcome Sanger Institute Data Sharing"/>
        </authorList>
    </citation>
    <scope>NUCLEOTIDE SEQUENCE [LARGE SCALE GENOMIC DNA]</scope>
</reference>
<dbReference type="InterPro" id="IPR018247">
    <property type="entry name" value="EF_Hand_1_Ca_BS"/>
</dbReference>
<organism evidence="7 8">
    <name type="scientific">Erpetoichthys calabaricus</name>
    <name type="common">Rope fish</name>
    <name type="synonym">Calamoichthys calabaricus</name>
    <dbReference type="NCBI Taxonomy" id="27687"/>
    <lineage>
        <taxon>Eukaryota</taxon>
        <taxon>Metazoa</taxon>
        <taxon>Chordata</taxon>
        <taxon>Craniata</taxon>
        <taxon>Vertebrata</taxon>
        <taxon>Euteleostomi</taxon>
        <taxon>Actinopterygii</taxon>
        <taxon>Polypteriformes</taxon>
        <taxon>Polypteridae</taxon>
        <taxon>Erpetoichthys</taxon>
    </lineage>
</organism>
<feature type="domain" description="EF-hand" evidence="6">
    <location>
        <begin position="447"/>
        <end position="482"/>
    </location>
</feature>
<dbReference type="Proteomes" id="UP000694620">
    <property type="component" value="Chromosome 1"/>
</dbReference>
<dbReference type="InterPro" id="IPR011992">
    <property type="entry name" value="EF-hand-dom_pair"/>
</dbReference>